<dbReference type="AlphaFoldDB" id="A0A836FQY4"/>
<protein>
    <submittedName>
        <fullName evidence="2">Uncharacterized protein</fullName>
    </submittedName>
</protein>
<feature type="compositionally biased region" description="Low complexity" evidence="1">
    <location>
        <begin position="521"/>
        <end position="530"/>
    </location>
</feature>
<proteinExistence type="predicted"/>
<accession>A0A836FQY4</accession>
<organism evidence="2 3">
    <name type="scientific">Leishmania enriettii</name>
    <dbReference type="NCBI Taxonomy" id="5663"/>
    <lineage>
        <taxon>Eukaryota</taxon>
        <taxon>Discoba</taxon>
        <taxon>Euglenozoa</taxon>
        <taxon>Kinetoplastea</taxon>
        <taxon>Metakinetoplastina</taxon>
        <taxon>Trypanosomatida</taxon>
        <taxon>Trypanosomatidae</taxon>
        <taxon>Leishmaniinae</taxon>
        <taxon>Leishmania</taxon>
    </lineage>
</organism>
<dbReference type="RefSeq" id="XP_067688994.1">
    <property type="nucleotide sequence ID" value="XM_067832891.1"/>
</dbReference>
<evidence type="ECO:0000313" key="3">
    <source>
        <dbReference type="Proteomes" id="UP000674179"/>
    </source>
</evidence>
<dbReference type="OrthoDB" id="264572at2759"/>
<comment type="caution">
    <text evidence="2">The sequence shown here is derived from an EMBL/GenBank/DDBJ whole genome shotgun (WGS) entry which is preliminary data.</text>
</comment>
<dbReference type="Proteomes" id="UP000674179">
    <property type="component" value="Chromosome 35"/>
</dbReference>
<dbReference type="KEGG" id="lenr:94168401"/>
<reference evidence="2 3" key="1">
    <citation type="submission" date="2021-02" db="EMBL/GenBank/DDBJ databases">
        <title>Leishmania (Mundinia) enrietti genome sequencing and assembly.</title>
        <authorList>
            <person name="Almutairi H."/>
            <person name="Gatherer D."/>
        </authorList>
    </citation>
    <scope>NUCLEOTIDE SEQUENCE [LARGE SCALE GENOMIC DNA]</scope>
    <source>
        <strain evidence="2">CUR178</strain>
    </source>
</reference>
<dbReference type="EMBL" id="JAFHKP010000035">
    <property type="protein sequence ID" value="KAG5467472.1"/>
    <property type="molecule type" value="Genomic_DNA"/>
</dbReference>
<evidence type="ECO:0000256" key="1">
    <source>
        <dbReference type="SAM" id="MobiDB-lite"/>
    </source>
</evidence>
<name>A0A836FQY4_LEIEN</name>
<feature type="region of interest" description="Disordered" evidence="1">
    <location>
        <begin position="497"/>
        <end position="532"/>
    </location>
</feature>
<keyword evidence="3" id="KW-1185">Reference proteome</keyword>
<gene>
    <name evidence="2" type="ORF">CUR178_01115</name>
</gene>
<evidence type="ECO:0000313" key="2">
    <source>
        <dbReference type="EMBL" id="KAG5467472.1"/>
    </source>
</evidence>
<sequence length="590" mass="64481">MQLDDWSAYRETVLYSRELALLFPSLCSGSLSEHFAAEVSSLSAHPSSLTSLASVKQVEAPLLTQWLVAATAAPVAYHCSSAADDAGSVDHAAAVVATRWTRLLGIWIGLRLEHLRSASEGVRAREEAKEMERYRQYFVPLAWPILDRSLREWLASRFCALAERREARQPAGNTSCASDAAASSACGTIIRRDEEGEQEFDEVCTRAMEATQRVAREYLRISWQALHPSSVPAMVDSKLKRLSTHASRHNGNETDCYMPKPAVVHTYCLGDLLQALARLRLPPQQQQHPDCGAAPWLTLVQNALLHIGYDLLTKVRASLIERCYYLVPAAVDYESCLLLCEAMLRESAVLQTSEKELTRTQSILRLTLQSLLQSAFALYQHSILGLLVDYKKKSARLSSADSTPRLVKVPAPMAPANPLAALQEAPKTRRASDASFLLEPPTYRGATGRLIAPVEMRLSEPAFAVLVEVLEPTCDLLQRYPAGQNALSAISPACADERDQGAAPDGHTASKGGLLAPSPPQQRLVRRQPQGSTALDVRRELVSFLEAKLSDCFADAAAGSGAAAKEAQRQATVDAHLTATYLATYGPQWE</sequence>
<dbReference type="GeneID" id="94168401"/>